<feature type="compositionally biased region" description="Basic and acidic residues" evidence="9">
    <location>
        <begin position="476"/>
        <end position="485"/>
    </location>
</feature>
<keyword evidence="4 8" id="KW-0508">mRNA splicing</keyword>
<feature type="repeat" description="WD" evidence="7">
    <location>
        <begin position="393"/>
        <end position="433"/>
    </location>
</feature>
<feature type="repeat" description="WD" evidence="7">
    <location>
        <begin position="310"/>
        <end position="351"/>
    </location>
</feature>
<feature type="repeat" description="WD" evidence="7">
    <location>
        <begin position="184"/>
        <end position="225"/>
    </location>
</feature>
<evidence type="ECO:0000256" key="1">
    <source>
        <dbReference type="ARBA" id="ARBA00022574"/>
    </source>
</evidence>
<dbReference type="GO" id="GO:0071013">
    <property type="term" value="C:catalytic step 2 spliceosome"/>
    <property type="evidence" value="ECO:0007669"/>
    <property type="project" value="TreeGrafter"/>
</dbReference>
<dbReference type="Proteomes" id="UP000801428">
    <property type="component" value="Unassembled WGS sequence"/>
</dbReference>
<dbReference type="CDD" id="cd00200">
    <property type="entry name" value="WD40"/>
    <property type="match status" value="1"/>
</dbReference>
<comment type="subunit">
    <text evidence="8">Associated with the spliceosome.</text>
</comment>
<keyword evidence="8" id="KW-0539">Nucleus</keyword>
<evidence type="ECO:0000256" key="6">
    <source>
        <dbReference type="ARBA" id="ARBA00056150"/>
    </source>
</evidence>
<dbReference type="InterPro" id="IPR019775">
    <property type="entry name" value="WD40_repeat_CS"/>
</dbReference>
<evidence type="ECO:0000313" key="10">
    <source>
        <dbReference type="EMBL" id="KAF2995801.1"/>
    </source>
</evidence>
<keyword evidence="2 8" id="KW-0747">Spliceosome</keyword>
<gene>
    <name evidence="10" type="primary">PRP46</name>
    <name evidence="10" type="ORF">E8E13_000387</name>
</gene>
<comment type="subcellular location">
    <subcellularLocation>
        <location evidence="8">Nucleus</location>
    </subcellularLocation>
</comment>
<feature type="region of interest" description="Disordered" evidence="9">
    <location>
        <begin position="476"/>
        <end position="497"/>
    </location>
</feature>
<evidence type="ECO:0000256" key="7">
    <source>
        <dbReference type="PROSITE-ProRule" id="PRU00221"/>
    </source>
</evidence>
<keyword evidence="1 7" id="KW-0853">WD repeat</keyword>
<reference evidence="10" key="1">
    <citation type="submission" date="2019-04" db="EMBL/GenBank/DDBJ databases">
        <title>Sequencing of skin fungus with MAO and IRED activity.</title>
        <authorList>
            <person name="Marsaioli A.J."/>
            <person name="Bonatto J.M.C."/>
            <person name="Reis Junior O."/>
        </authorList>
    </citation>
    <scope>NUCLEOTIDE SEQUENCE</scope>
    <source>
        <strain evidence="10">30M1</strain>
    </source>
</reference>
<feature type="repeat" description="WD" evidence="7">
    <location>
        <begin position="226"/>
        <end position="267"/>
    </location>
</feature>
<dbReference type="PROSITE" id="PS00678">
    <property type="entry name" value="WD_REPEATS_1"/>
    <property type="match status" value="2"/>
</dbReference>
<comment type="similarity">
    <text evidence="5 8">Belongs to the WD repeat PRL1/PRL2 family.</text>
</comment>
<evidence type="ECO:0000256" key="4">
    <source>
        <dbReference type="ARBA" id="ARBA00023187"/>
    </source>
</evidence>
<keyword evidence="8" id="KW-0507">mRNA processing</keyword>
<dbReference type="PANTHER" id="PTHR19923">
    <property type="entry name" value="WD40 REPEAT PROTEINPRL1/PRL2-RELATED"/>
    <property type="match status" value="1"/>
</dbReference>
<dbReference type="InterPro" id="IPR045241">
    <property type="entry name" value="Prp46/PLRG1-like"/>
</dbReference>
<dbReference type="Pfam" id="PF00400">
    <property type="entry name" value="WD40"/>
    <property type="match status" value="7"/>
</dbReference>
<evidence type="ECO:0000256" key="5">
    <source>
        <dbReference type="ARBA" id="ARBA00025726"/>
    </source>
</evidence>
<dbReference type="SMART" id="SM00320">
    <property type="entry name" value="WD40"/>
    <property type="match status" value="7"/>
</dbReference>
<dbReference type="PROSITE" id="PS50294">
    <property type="entry name" value="WD_REPEATS_REGION"/>
    <property type="match status" value="4"/>
</dbReference>
<dbReference type="GO" id="GO:0000974">
    <property type="term" value="C:Prp19 complex"/>
    <property type="evidence" value="ECO:0007669"/>
    <property type="project" value="TreeGrafter"/>
</dbReference>
<feature type="region of interest" description="Disordered" evidence="9">
    <location>
        <begin position="138"/>
        <end position="172"/>
    </location>
</feature>
<dbReference type="InterPro" id="IPR015943">
    <property type="entry name" value="WD40/YVTN_repeat-like_dom_sf"/>
</dbReference>
<evidence type="ECO:0000256" key="2">
    <source>
        <dbReference type="ARBA" id="ARBA00022728"/>
    </source>
</evidence>
<accession>A0A9P4T745</accession>
<dbReference type="InterPro" id="IPR001680">
    <property type="entry name" value="WD40_rpt"/>
</dbReference>
<dbReference type="InterPro" id="IPR020472">
    <property type="entry name" value="WD40_PAC1"/>
</dbReference>
<organism evidence="10 11">
    <name type="scientific">Curvularia kusanoi</name>
    <name type="common">Cochliobolus kusanoi</name>
    <dbReference type="NCBI Taxonomy" id="90978"/>
    <lineage>
        <taxon>Eukaryota</taxon>
        <taxon>Fungi</taxon>
        <taxon>Dikarya</taxon>
        <taxon>Ascomycota</taxon>
        <taxon>Pezizomycotina</taxon>
        <taxon>Dothideomycetes</taxon>
        <taxon>Pleosporomycetidae</taxon>
        <taxon>Pleosporales</taxon>
        <taxon>Pleosporineae</taxon>
        <taxon>Pleosporaceae</taxon>
        <taxon>Curvularia</taxon>
    </lineage>
</organism>
<evidence type="ECO:0000256" key="8">
    <source>
        <dbReference type="RuleBase" id="RU369036"/>
    </source>
</evidence>
<keyword evidence="11" id="KW-1185">Reference proteome</keyword>
<dbReference type="FunFam" id="2.130.10.10:FF:000012">
    <property type="entry name" value="Putative pleiotropic regulator 1"/>
    <property type="match status" value="1"/>
</dbReference>
<comment type="caution">
    <text evidence="10">The sequence shown here is derived from an EMBL/GenBank/DDBJ whole genome shotgun (WGS) entry which is preliminary data.</text>
</comment>
<name>A0A9P4T745_CURKU</name>
<evidence type="ECO:0000313" key="11">
    <source>
        <dbReference type="Proteomes" id="UP000801428"/>
    </source>
</evidence>
<feature type="region of interest" description="Disordered" evidence="9">
    <location>
        <begin position="91"/>
        <end position="113"/>
    </location>
</feature>
<dbReference type="SUPFAM" id="SSF50978">
    <property type="entry name" value="WD40 repeat-like"/>
    <property type="match status" value="1"/>
</dbReference>
<dbReference type="OrthoDB" id="10256122at2759"/>
<dbReference type="EMBL" id="SWKU01000030">
    <property type="protein sequence ID" value="KAF2995801.1"/>
    <property type="molecule type" value="Genomic_DNA"/>
</dbReference>
<feature type="repeat" description="WD" evidence="7">
    <location>
        <begin position="268"/>
        <end position="309"/>
    </location>
</feature>
<evidence type="ECO:0000256" key="3">
    <source>
        <dbReference type="ARBA" id="ARBA00022737"/>
    </source>
</evidence>
<keyword evidence="3 8" id="KW-0677">Repeat</keyword>
<comment type="function">
    <text evidence="6 8">Involved in pre-mRNA splicing and required for cell cycle progression at G2/M.</text>
</comment>
<feature type="compositionally biased region" description="Basic and acidic residues" evidence="9">
    <location>
        <begin position="162"/>
        <end position="172"/>
    </location>
</feature>
<sequence length="497" mass="54385">MAATAPIPSSTEQLVRASAKRTREVFAADFATSGALKHAPNSAFTITATTTAPSTAADQVNVAARIRNEYEHVRELPPALAAKMAAAASTAAERRKKIKNQNAEEQASDPKMRKMIAGASEKADKLKDAQSMALTLRTGGKGAAPNANGPTLERNATSSSLVRKDTVRQTKPEWHQPWKVSRVMAGHMGWVRSLAVDPDNRFFASGAADRTIKLWDLASGQLKLTLTGHISAVRGLEISPRHPYLFSCGEDKMVKCWDLETNKVIRHYHGHLSGVYTLALHPTLDVLITGGRDGVARVWDMRTRTNVHVLSGHKGTISSVKAQEADPQVITGSMDSTIRLWDLAAGKTQTVLTHHKKSVRALALHPKEFTFASGSSQSIKQWMCPRGDFMLNFQPANSIVNTLSVNEDNVMFSGGDDGSMSFWDWKTGHRFQHTEQIAQPGSLDAEAGVMCSTYDRTGLRLIVGGSDKSIQVWKQDDNATEETHPLDWQPTLGRQKF</sequence>
<dbReference type="AlphaFoldDB" id="A0A9P4T745"/>
<evidence type="ECO:0000256" key="9">
    <source>
        <dbReference type="SAM" id="MobiDB-lite"/>
    </source>
</evidence>
<dbReference type="PANTHER" id="PTHR19923:SF0">
    <property type="entry name" value="PLEIOTROPIC REGULATOR 1"/>
    <property type="match status" value="1"/>
</dbReference>
<dbReference type="Gene3D" id="2.130.10.10">
    <property type="entry name" value="YVTN repeat-like/Quinoprotein amine dehydrogenase"/>
    <property type="match status" value="1"/>
</dbReference>
<proteinExistence type="inferred from homology"/>
<dbReference type="PROSITE" id="PS50082">
    <property type="entry name" value="WD_REPEATS_2"/>
    <property type="match status" value="5"/>
</dbReference>
<dbReference type="GO" id="GO:0000398">
    <property type="term" value="P:mRNA splicing, via spliceosome"/>
    <property type="evidence" value="ECO:0007669"/>
    <property type="project" value="UniProtKB-UniRule"/>
</dbReference>
<dbReference type="PRINTS" id="PR00320">
    <property type="entry name" value="GPROTEINBRPT"/>
</dbReference>
<dbReference type="InterPro" id="IPR036322">
    <property type="entry name" value="WD40_repeat_dom_sf"/>
</dbReference>
<dbReference type="GO" id="GO:0071011">
    <property type="term" value="C:precatalytic spliceosome"/>
    <property type="evidence" value="ECO:0007669"/>
    <property type="project" value="TreeGrafter"/>
</dbReference>
<protein>
    <recommendedName>
        <fullName evidence="8">Pre-mRNA-splicing factor PRP46</fullName>
    </recommendedName>
    <alternativeName>
        <fullName evidence="8">Pre-mRNA-processing protein 46</fullName>
    </alternativeName>
</protein>